<accession>A0A0F9J506</accession>
<feature type="non-terminal residue" evidence="1">
    <location>
        <position position="1"/>
    </location>
</feature>
<comment type="caution">
    <text evidence="1">The sequence shown here is derived from an EMBL/GenBank/DDBJ whole genome shotgun (WGS) entry which is preliminary data.</text>
</comment>
<gene>
    <name evidence="1" type="ORF">LCGC14_1499410</name>
</gene>
<dbReference type="EMBL" id="LAZR01010865">
    <property type="protein sequence ID" value="KKM64623.1"/>
    <property type="molecule type" value="Genomic_DNA"/>
</dbReference>
<reference evidence="1" key="1">
    <citation type="journal article" date="2015" name="Nature">
        <title>Complex archaea that bridge the gap between prokaryotes and eukaryotes.</title>
        <authorList>
            <person name="Spang A."/>
            <person name="Saw J.H."/>
            <person name="Jorgensen S.L."/>
            <person name="Zaremba-Niedzwiedzka K."/>
            <person name="Martijn J."/>
            <person name="Lind A.E."/>
            <person name="van Eijk R."/>
            <person name="Schleper C."/>
            <person name="Guy L."/>
            <person name="Ettema T.J."/>
        </authorList>
    </citation>
    <scope>NUCLEOTIDE SEQUENCE</scope>
</reference>
<protein>
    <submittedName>
        <fullName evidence="1">Uncharacterized protein</fullName>
    </submittedName>
</protein>
<name>A0A0F9J506_9ZZZZ</name>
<evidence type="ECO:0000313" key="1">
    <source>
        <dbReference type="EMBL" id="KKM64623.1"/>
    </source>
</evidence>
<sequence>LLDMLQYELRERMTVALDYKEKTDTAKTDTKKKYFRKKLLKNNLEAAKILTAIENITLQKAQVFENEHVPKEKTKKQVDKDWLRDKIKNDPDFVVYSSSPSFFL</sequence>
<organism evidence="1">
    <name type="scientific">marine sediment metagenome</name>
    <dbReference type="NCBI Taxonomy" id="412755"/>
    <lineage>
        <taxon>unclassified sequences</taxon>
        <taxon>metagenomes</taxon>
        <taxon>ecological metagenomes</taxon>
    </lineage>
</organism>
<proteinExistence type="predicted"/>
<dbReference type="AlphaFoldDB" id="A0A0F9J506"/>